<keyword evidence="14" id="KW-1185">Reference proteome</keyword>
<evidence type="ECO:0000313" key="14">
    <source>
        <dbReference type="Proteomes" id="UP000433577"/>
    </source>
</evidence>
<dbReference type="InterPro" id="IPR027417">
    <property type="entry name" value="P-loop_NTPase"/>
</dbReference>
<name>A0A7Z2JG85_9BURK</name>
<keyword evidence="5" id="KW-0997">Cell inner membrane</keyword>
<dbReference type="GO" id="GO:0016887">
    <property type="term" value="F:ATP hydrolysis activity"/>
    <property type="evidence" value="ECO:0007669"/>
    <property type="project" value="InterPro"/>
</dbReference>
<dbReference type="GO" id="GO:0005886">
    <property type="term" value="C:plasma membrane"/>
    <property type="evidence" value="ECO:0007669"/>
    <property type="project" value="UniProtKB-SubCell"/>
</dbReference>
<dbReference type="Proteomes" id="UP000433577">
    <property type="component" value="Chromosome 2"/>
</dbReference>
<dbReference type="GO" id="GO:0005524">
    <property type="term" value="F:ATP binding"/>
    <property type="evidence" value="ECO:0007669"/>
    <property type="project" value="UniProtKB-KW"/>
</dbReference>
<dbReference type="FunFam" id="3.40.50.300:FF:000126">
    <property type="entry name" value="Galactose/methyl galactoside import ATP-binding protein MglA"/>
    <property type="match status" value="1"/>
</dbReference>
<dbReference type="Gene3D" id="3.40.50.300">
    <property type="entry name" value="P-loop containing nucleotide triphosphate hydrolases"/>
    <property type="match status" value="2"/>
</dbReference>
<evidence type="ECO:0000256" key="4">
    <source>
        <dbReference type="ARBA" id="ARBA00022475"/>
    </source>
</evidence>
<evidence type="ECO:0000256" key="9">
    <source>
        <dbReference type="ARBA" id="ARBA00022840"/>
    </source>
</evidence>
<dbReference type="InterPro" id="IPR017871">
    <property type="entry name" value="ABC_transporter-like_CS"/>
</dbReference>
<evidence type="ECO:0000256" key="8">
    <source>
        <dbReference type="ARBA" id="ARBA00022741"/>
    </source>
</evidence>
<evidence type="ECO:0000256" key="11">
    <source>
        <dbReference type="ARBA" id="ARBA00023136"/>
    </source>
</evidence>
<dbReference type="EMBL" id="CP046914">
    <property type="protein sequence ID" value="QGZ64282.1"/>
    <property type="molecule type" value="Genomic_DNA"/>
</dbReference>
<protein>
    <submittedName>
        <fullName evidence="13">ATP-binding cassette domain-containing protein</fullName>
    </submittedName>
</protein>
<dbReference type="OrthoDB" id="9776369at2"/>
<keyword evidence="11" id="KW-0472">Membrane</keyword>
<keyword evidence="10" id="KW-1278">Translocase</keyword>
<evidence type="ECO:0000256" key="6">
    <source>
        <dbReference type="ARBA" id="ARBA00022597"/>
    </source>
</evidence>
<dbReference type="SMART" id="SM00382">
    <property type="entry name" value="AAA"/>
    <property type="match status" value="2"/>
</dbReference>
<dbReference type="SUPFAM" id="SSF52540">
    <property type="entry name" value="P-loop containing nucleoside triphosphate hydrolases"/>
    <property type="match status" value="2"/>
</dbReference>
<dbReference type="AlphaFoldDB" id="A0A7Z2JG85"/>
<dbReference type="KEGG" id="pacs:FAZ98_21410"/>
<dbReference type="InterPro" id="IPR003593">
    <property type="entry name" value="AAA+_ATPase"/>
</dbReference>
<evidence type="ECO:0000256" key="2">
    <source>
        <dbReference type="ARBA" id="ARBA00004533"/>
    </source>
</evidence>
<evidence type="ECO:0000256" key="1">
    <source>
        <dbReference type="ARBA" id="ARBA00004202"/>
    </source>
</evidence>
<dbReference type="RefSeq" id="WP_158953555.1">
    <property type="nucleotide sequence ID" value="NZ_CP046914.1"/>
</dbReference>
<feature type="domain" description="ABC transporter" evidence="12">
    <location>
        <begin position="251"/>
        <end position="489"/>
    </location>
</feature>
<dbReference type="PANTHER" id="PTHR43790:SF3">
    <property type="entry name" value="D-ALLOSE IMPORT ATP-BINDING PROTEIN ALSA-RELATED"/>
    <property type="match status" value="1"/>
</dbReference>
<keyword evidence="4" id="KW-1003">Cell membrane</keyword>
<evidence type="ECO:0000256" key="10">
    <source>
        <dbReference type="ARBA" id="ARBA00022967"/>
    </source>
</evidence>
<organism evidence="13 14">
    <name type="scientific">Paraburkholderia acidisoli</name>
    <dbReference type="NCBI Taxonomy" id="2571748"/>
    <lineage>
        <taxon>Bacteria</taxon>
        <taxon>Pseudomonadati</taxon>
        <taxon>Pseudomonadota</taxon>
        <taxon>Betaproteobacteria</taxon>
        <taxon>Burkholderiales</taxon>
        <taxon>Burkholderiaceae</taxon>
        <taxon>Paraburkholderia</taxon>
    </lineage>
</organism>
<keyword evidence="6" id="KW-0762">Sugar transport</keyword>
<keyword evidence="8" id="KW-0547">Nucleotide-binding</keyword>
<reference evidence="13 14" key="1">
    <citation type="submission" date="2019-12" db="EMBL/GenBank/DDBJ databases">
        <title>Paraburkholderia acidiphila 7Q-K02 sp. nov and Paraburkholderia acidisoli DHF22 sp. nov., two strains isolated from forest soil.</title>
        <authorList>
            <person name="Gao Z."/>
            <person name="Qiu L."/>
        </authorList>
    </citation>
    <scope>NUCLEOTIDE SEQUENCE [LARGE SCALE GENOMIC DNA]</scope>
    <source>
        <strain evidence="13 14">DHF22</strain>
    </source>
</reference>
<dbReference type="Pfam" id="PF00005">
    <property type="entry name" value="ABC_tran"/>
    <property type="match status" value="2"/>
</dbReference>
<proteinExistence type="predicted"/>
<gene>
    <name evidence="13" type="ORF">FAZ98_21410</name>
</gene>
<sequence>MRETLLAMKGIRKTYPGVVALDQVDLTVLKGEVHGLMGENGAGKSTLIKVLAGAIQPDSGEIAFEGTVCAQFDPKTAIDLGIGVIYQEFNLVPALSVAENIYLGHEFGNGVFVDRAQASRRAAELFERLGLDIDPDKPVRELTVAYQQMVEIAKAVSRKVKLLVMDEPTAPLSNREVERLFELIARLKAQNISIIYISHRLEEIFELTENVTVIRDGRFIKRVNTAETSRAELVALMVGRELSETYPQGGHAASDVALEVRNLCGERFRDVSFALHRGEILGIAGLVGAGRTEIARAIFGADPVTGGEILIDGKPVKIASPQDAIDHGIALIPEDRKGQGLLLNMTVAENATLAQLSRLGRIGMLNLRAERSVVSGYVDKLRIRTPHIAQKVKLLSGGNQQKVVVAKWLMMQSRIIIFDEPTRGVDVGAKHEIYRLMRELTAQGISIIMISSEMPELIGVSDRIIVLCRGHVAGELKSGDYTQDRILELAAG</sequence>
<keyword evidence="3" id="KW-0813">Transport</keyword>
<dbReference type="InterPro" id="IPR003439">
    <property type="entry name" value="ABC_transporter-like_ATP-bd"/>
</dbReference>
<dbReference type="FunFam" id="3.40.50.300:FF:000127">
    <property type="entry name" value="Ribose import ATP-binding protein RbsA"/>
    <property type="match status" value="1"/>
</dbReference>
<dbReference type="CDD" id="cd03215">
    <property type="entry name" value="ABC_Carb_Monos_II"/>
    <property type="match status" value="1"/>
</dbReference>
<comment type="subcellular location">
    <subcellularLocation>
        <location evidence="2">Cell inner membrane</location>
    </subcellularLocation>
    <subcellularLocation>
        <location evidence="1">Cell membrane</location>
        <topology evidence="1">Peripheral membrane protein</topology>
    </subcellularLocation>
</comment>
<accession>A0A7Z2JG85</accession>
<evidence type="ECO:0000313" key="13">
    <source>
        <dbReference type="EMBL" id="QGZ64282.1"/>
    </source>
</evidence>
<keyword evidence="7" id="KW-0677">Repeat</keyword>
<dbReference type="CDD" id="cd03216">
    <property type="entry name" value="ABC_Carb_Monos_I"/>
    <property type="match status" value="1"/>
</dbReference>
<evidence type="ECO:0000259" key="12">
    <source>
        <dbReference type="PROSITE" id="PS50893"/>
    </source>
</evidence>
<dbReference type="PROSITE" id="PS00211">
    <property type="entry name" value="ABC_TRANSPORTER_1"/>
    <property type="match status" value="1"/>
</dbReference>
<dbReference type="InterPro" id="IPR050107">
    <property type="entry name" value="ABC_carbohydrate_import_ATPase"/>
</dbReference>
<feature type="domain" description="ABC transporter" evidence="12">
    <location>
        <begin position="6"/>
        <end position="241"/>
    </location>
</feature>
<evidence type="ECO:0000256" key="7">
    <source>
        <dbReference type="ARBA" id="ARBA00022737"/>
    </source>
</evidence>
<dbReference type="PROSITE" id="PS50893">
    <property type="entry name" value="ABC_TRANSPORTER_2"/>
    <property type="match status" value="2"/>
</dbReference>
<keyword evidence="9 13" id="KW-0067">ATP-binding</keyword>
<evidence type="ECO:0000256" key="3">
    <source>
        <dbReference type="ARBA" id="ARBA00022448"/>
    </source>
</evidence>
<evidence type="ECO:0000256" key="5">
    <source>
        <dbReference type="ARBA" id="ARBA00022519"/>
    </source>
</evidence>
<dbReference type="GO" id="GO:0015749">
    <property type="term" value="P:monosaccharide transmembrane transport"/>
    <property type="evidence" value="ECO:0007669"/>
    <property type="project" value="UniProtKB-ARBA"/>
</dbReference>
<dbReference type="PANTHER" id="PTHR43790">
    <property type="entry name" value="CARBOHYDRATE TRANSPORT ATP-BINDING PROTEIN MG119-RELATED"/>
    <property type="match status" value="1"/>
</dbReference>